<dbReference type="EMBL" id="SMSI01000002">
    <property type="protein sequence ID" value="TDH36092.1"/>
    <property type="molecule type" value="Genomic_DNA"/>
</dbReference>
<dbReference type="PROSITE" id="PS00913">
    <property type="entry name" value="ADH_IRON_1"/>
    <property type="match status" value="1"/>
</dbReference>
<feature type="binding site" evidence="11">
    <location>
        <begin position="98"/>
        <end position="102"/>
    </location>
    <ligand>
        <name>NAD(+)</name>
        <dbReference type="ChEBI" id="CHEBI:57540"/>
    </ligand>
</feature>
<dbReference type="Pfam" id="PF00465">
    <property type="entry name" value="Fe-ADH"/>
    <property type="match status" value="1"/>
</dbReference>
<feature type="domain" description="Alcohol dehydrogenase iron-type/glycerol dehydrogenase GldA" evidence="12">
    <location>
        <begin position="12"/>
        <end position="158"/>
    </location>
</feature>
<dbReference type="GO" id="GO:0046872">
    <property type="term" value="F:metal ion binding"/>
    <property type="evidence" value="ECO:0007669"/>
    <property type="project" value="UniProtKB-KW"/>
</dbReference>
<feature type="binding site" evidence="11">
    <location>
        <begin position="120"/>
        <end position="123"/>
    </location>
    <ligand>
        <name>NAD(+)</name>
        <dbReference type="ChEBI" id="CHEBI:57540"/>
    </ligand>
</feature>
<accession>A0A4V3A745</accession>
<evidence type="ECO:0000259" key="12">
    <source>
        <dbReference type="Pfam" id="PF00465"/>
    </source>
</evidence>
<feature type="binding site" evidence="10">
    <location>
        <position position="125"/>
    </location>
    <ligand>
        <name>glycerol</name>
        <dbReference type="ChEBI" id="CHEBI:17754"/>
    </ligand>
</feature>
<dbReference type="CDD" id="cd08170">
    <property type="entry name" value="GlyDH"/>
    <property type="match status" value="1"/>
</dbReference>
<dbReference type="PANTHER" id="PTHR43616:SF5">
    <property type="entry name" value="GLYCEROL DEHYDROGENASE 1"/>
    <property type="match status" value="1"/>
</dbReference>
<keyword evidence="2 9" id="KW-0479">Metal-binding</keyword>
<organism evidence="13 14">
    <name type="scientific">Pseudohoeflea suaedae</name>
    <dbReference type="NCBI Taxonomy" id="877384"/>
    <lineage>
        <taxon>Bacteria</taxon>
        <taxon>Pseudomonadati</taxon>
        <taxon>Pseudomonadota</taxon>
        <taxon>Alphaproteobacteria</taxon>
        <taxon>Hyphomicrobiales</taxon>
        <taxon>Rhizobiaceae</taxon>
        <taxon>Pseudohoeflea</taxon>
    </lineage>
</organism>
<dbReference type="EC" id="1.1.1.6" evidence="6"/>
<evidence type="ECO:0000256" key="9">
    <source>
        <dbReference type="PIRSR" id="PIRSR000112-1"/>
    </source>
</evidence>
<dbReference type="GO" id="GO:0008888">
    <property type="term" value="F:glycerol dehydrogenase (NAD+) activity"/>
    <property type="evidence" value="ECO:0007669"/>
    <property type="project" value="UniProtKB-EC"/>
</dbReference>
<evidence type="ECO:0000256" key="5">
    <source>
        <dbReference type="ARBA" id="ARBA00037918"/>
    </source>
</evidence>
<feature type="binding site" evidence="9">
    <location>
        <position position="258"/>
    </location>
    <ligand>
        <name>glycerol</name>
        <dbReference type="ChEBI" id="CHEBI:17754"/>
    </ligand>
</feature>
<keyword evidence="4 11" id="KW-0520">NAD</keyword>
<comment type="pathway">
    <text evidence="5">Polyol metabolism; glycerol fermentation; glycerone phosphate from glycerol (oxidative route): step 1/2.</text>
</comment>
<dbReference type="Gene3D" id="1.20.1090.10">
    <property type="entry name" value="Dehydroquinate synthase-like - alpha domain"/>
    <property type="match status" value="1"/>
</dbReference>
<comment type="similarity">
    <text evidence="1">Belongs to the iron-containing alcohol dehydrogenase family.</text>
</comment>
<feature type="binding site" evidence="11">
    <location>
        <position position="129"/>
    </location>
    <ligand>
        <name>NAD(+)</name>
        <dbReference type="ChEBI" id="CHEBI:57540"/>
    </ligand>
</feature>
<evidence type="ECO:0000256" key="2">
    <source>
        <dbReference type="ARBA" id="ARBA00022723"/>
    </source>
</evidence>
<dbReference type="AlphaFoldDB" id="A0A4V3A745"/>
<feature type="binding site" evidence="9">
    <location>
        <position position="275"/>
    </location>
    <ligand>
        <name>glycerol</name>
        <dbReference type="ChEBI" id="CHEBI:17754"/>
    </ligand>
</feature>
<evidence type="ECO:0000313" key="13">
    <source>
        <dbReference type="EMBL" id="TDH36092.1"/>
    </source>
</evidence>
<evidence type="ECO:0000256" key="8">
    <source>
        <dbReference type="ARBA" id="ARBA00049006"/>
    </source>
</evidence>
<keyword evidence="14" id="KW-1185">Reference proteome</keyword>
<dbReference type="RefSeq" id="WP_133284792.1">
    <property type="nucleotide sequence ID" value="NZ_SMSI01000002.1"/>
</dbReference>
<dbReference type="PANTHER" id="PTHR43616">
    <property type="entry name" value="GLYCEROL DEHYDROGENASE"/>
    <property type="match status" value="1"/>
</dbReference>
<evidence type="ECO:0000256" key="4">
    <source>
        <dbReference type="ARBA" id="ARBA00023027"/>
    </source>
</evidence>
<protein>
    <recommendedName>
        <fullName evidence="7">Glycerol dehydrogenase</fullName>
        <ecNumber evidence="6">1.1.1.6</ecNumber>
    </recommendedName>
</protein>
<proteinExistence type="inferred from homology"/>
<dbReference type="OrthoDB" id="9815791at2"/>
<evidence type="ECO:0000256" key="10">
    <source>
        <dbReference type="PIRSR" id="PIRSR000112-2"/>
    </source>
</evidence>
<dbReference type="InterPro" id="IPR001670">
    <property type="entry name" value="ADH_Fe/GldA"/>
</dbReference>
<evidence type="ECO:0000256" key="11">
    <source>
        <dbReference type="PIRSR" id="PIRSR000112-3"/>
    </source>
</evidence>
<comment type="caution">
    <text evidence="13">The sequence shown here is derived from an EMBL/GenBank/DDBJ whole genome shotgun (WGS) entry which is preliminary data.</text>
</comment>
<keyword evidence="3" id="KW-0560">Oxidoreductase</keyword>
<feature type="binding site" evidence="9">
    <location>
        <position position="175"/>
    </location>
    <ligand>
        <name>glycerol</name>
        <dbReference type="ChEBI" id="CHEBI:17754"/>
    </ligand>
</feature>
<gene>
    <name evidence="13" type="ORF">E2A64_12410</name>
</gene>
<comment type="catalytic activity">
    <reaction evidence="8">
        <text>glycerol + NAD(+) = dihydroxyacetone + NADH + H(+)</text>
        <dbReference type="Rhea" id="RHEA:13769"/>
        <dbReference type="ChEBI" id="CHEBI:15378"/>
        <dbReference type="ChEBI" id="CHEBI:16016"/>
        <dbReference type="ChEBI" id="CHEBI:17754"/>
        <dbReference type="ChEBI" id="CHEBI:57540"/>
        <dbReference type="ChEBI" id="CHEBI:57945"/>
        <dbReference type="EC" id="1.1.1.6"/>
    </reaction>
</comment>
<evidence type="ECO:0000256" key="7">
    <source>
        <dbReference type="ARBA" id="ARBA00040132"/>
    </source>
</evidence>
<dbReference type="PIRSF" id="PIRSF000112">
    <property type="entry name" value="Glycerol_dehydrogenase"/>
    <property type="match status" value="1"/>
</dbReference>
<dbReference type="Gene3D" id="3.40.50.1970">
    <property type="match status" value="1"/>
</dbReference>
<evidence type="ECO:0000256" key="3">
    <source>
        <dbReference type="ARBA" id="ARBA00023002"/>
    </source>
</evidence>
<feature type="binding site" evidence="11">
    <location>
        <position position="41"/>
    </location>
    <ligand>
        <name>NAD(+)</name>
        <dbReference type="ChEBI" id="CHEBI:57540"/>
    </ligand>
</feature>
<sequence length="367" mass="38856">MAGSALRIFGSPRRYLQGPGALDELGVNARRYGPDPVLVGDAHVMTMLGDRLRSLCEAEGLAPVCLTLDGEITRQAIAGLEKQLVGRDVSLVIGVGGGKSLDAAKALAVLIGKPVFTVPTIASNDSPTSAAIAMYDDNHVMIAVDRMEANPDLVLVDTALIAQAPVTFLLAGIGDAISKKFEADGCLAGTGVTPFGTRPLLTAIAIADCCYRTIRQHGAAAVTACRRKEVTPELEAVIEAAVLMSGLGFENGGLSLAHSLTRGIVKTRDAMNAIHGYQIAWALLVQWAAEERADEDLLDLMAFYREIGLPASLPELGMRNPTGREIDQMAEWTMVAPHLANLDRPVDPVMLAAAIRRVETLAGEEAQ</sequence>
<keyword evidence="9" id="KW-0862">Zinc</keyword>
<comment type="cofactor">
    <cofactor evidence="9">
        <name>Zn(2+)</name>
        <dbReference type="ChEBI" id="CHEBI:29105"/>
    </cofactor>
    <text evidence="9">Binds 1 zinc ion per subunit.</text>
</comment>
<evidence type="ECO:0000313" key="14">
    <source>
        <dbReference type="Proteomes" id="UP000295131"/>
    </source>
</evidence>
<dbReference type="SUPFAM" id="SSF56796">
    <property type="entry name" value="Dehydroquinate synthase-like"/>
    <property type="match status" value="1"/>
</dbReference>
<evidence type="ECO:0000256" key="6">
    <source>
        <dbReference type="ARBA" id="ARBA00039147"/>
    </source>
</evidence>
<reference evidence="13 14" key="1">
    <citation type="journal article" date="2013" name="Int. J. Syst. Evol. Microbiol.">
        <title>Hoeflea suaedae sp. nov., an endophytic bacterium isolated from the root of the halophyte Suaeda maritima.</title>
        <authorList>
            <person name="Chung E.J."/>
            <person name="Park J.A."/>
            <person name="Pramanik P."/>
            <person name="Bibi F."/>
            <person name="Jeon C.O."/>
            <person name="Chung Y.R."/>
        </authorList>
    </citation>
    <scope>NUCLEOTIDE SEQUENCE [LARGE SCALE GENOMIC DNA]</scope>
    <source>
        <strain evidence="13 14">YC6898</strain>
    </source>
</reference>
<dbReference type="InterPro" id="IPR018211">
    <property type="entry name" value="ADH_Fe_CS"/>
</dbReference>
<dbReference type="InterPro" id="IPR016205">
    <property type="entry name" value="Glycerol_DH"/>
</dbReference>
<dbReference type="Proteomes" id="UP000295131">
    <property type="component" value="Unassembled WGS sequence"/>
</dbReference>
<feature type="binding site" evidence="11">
    <location>
        <position position="135"/>
    </location>
    <ligand>
        <name>NAD(+)</name>
        <dbReference type="ChEBI" id="CHEBI:57540"/>
    </ligand>
</feature>
<name>A0A4V3A745_9HYPH</name>
<evidence type="ECO:0000256" key="1">
    <source>
        <dbReference type="ARBA" id="ARBA00007358"/>
    </source>
</evidence>